<name>B8G993_CHLAD</name>
<dbReference type="Proteomes" id="UP000002508">
    <property type="component" value="Chromosome"/>
</dbReference>
<gene>
    <name evidence="9" type="primary">secE</name>
    <name evidence="10" type="ordered locus">Cagg_1478</name>
</gene>
<keyword evidence="5 9" id="KW-0653">Protein transport</keyword>
<comment type="similarity">
    <text evidence="9">Belongs to the SecE/SEC61-gamma family.</text>
</comment>
<dbReference type="InterPro" id="IPR005807">
    <property type="entry name" value="SecE_bac"/>
</dbReference>
<dbReference type="Pfam" id="PF00584">
    <property type="entry name" value="SecE"/>
    <property type="match status" value="1"/>
</dbReference>
<dbReference type="EMBL" id="CP001337">
    <property type="protein sequence ID" value="ACL24383.1"/>
    <property type="molecule type" value="Genomic_DNA"/>
</dbReference>
<dbReference type="GO" id="GO:0065002">
    <property type="term" value="P:intracellular protein transmembrane transport"/>
    <property type="evidence" value="ECO:0007669"/>
    <property type="project" value="UniProtKB-UniRule"/>
</dbReference>
<evidence type="ECO:0000256" key="1">
    <source>
        <dbReference type="ARBA" id="ARBA00004370"/>
    </source>
</evidence>
<dbReference type="HAMAP" id="MF_00422">
    <property type="entry name" value="SecE"/>
    <property type="match status" value="1"/>
</dbReference>
<dbReference type="InterPro" id="IPR038379">
    <property type="entry name" value="SecE_sf"/>
</dbReference>
<keyword evidence="3 9" id="KW-1003">Cell membrane</keyword>
<comment type="subunit">
    <text evidence="9">Component of the Sec protein translocase complex. Heterotrimer consisting of SecY, SecE and SecG subunits. The heterotrimers can form oligomers, although 1 heterotrimer is thought to be able to translocate proteins. Interacts with the ribosome. Interacts with SecDF, and other proteins may be involved. Interacts with SecA.</text>
</comment>
<dbReference type="HOGENOM" id="CLU_113663_5_1_0"/>
<dbReference type="OrthoDB" id="164194at2"/>
<dbReference type="GO" id="GO:0043952">
    <property type="term" value="P:protein transport by the Sec complex"/>
    <property type="evidence" value="ECO:0007669"/>
    <property type="project" value="UniProtKB-UniRule"/>
</dbReference>
<keyword evidence="8 9" id="KW-0472">Membrane</keyword>
<accession>B8G993</accession>
<dbReference type="eggNOG" id="COG0690">
    <property type="taxonomic scope" value="Bacteria"/>
</dbReference>
<protein>
    <recommendedName>
        <fullName evidence="9">Protein translocase subunit SecE</fullName>
    </recommendedName>
</protein>
<evidence type="ECO:0000313" key="11">
    <source>
        <dbReference type="Proteomes" id="UP000002508"/>
    </source>
</evidence>
<comment type="subcellular location">
    <subcellularLocation>
        <location evidence="9">Cell membrane</location>
        <topology evidence="9">Single-pass membrane protein</topology>
    </subcellularLocation>
    <subcellularLocation>
        <location evidence="1">Membrane</location>
    </subcellularLocation>
</comment>
<dbReference type="GO" id="GO:0009306">
    <property type="term" value="P:protein secretion"/>
    <property type="evidence" value="ECO:0007669"/>
    <property type="project" value="UniProtKB-UniRule"/>
</dbReference>
<dbReference type="AlphaFoldDB" id="B8G993"/>
<dbReference type="STRING" id="326427.Cagg_1478"/>
<dbReference type="PANTHER" id="PTHR33910:SF1">
    <property type="entry name" value="PROTEIN TRANSLOCASE SUBUNIT SECE"/>
    <property type="match status" value="1"/>
</dbReference>
<dbReference type="InterPro" id="IPR001901">
    <property type="entry name" value="Translocase_SecE/Sec61-g"/>
</dbReference>
<evidence type="ECO:0000313" key="10">
    <source>
        <dbReference type="EMBL" id="ACL24383.1"/>
    </source>
</evidence>
<dbReference type="NCBIfam" id="TIGR00964">
    <property type="entry name" value="secE_bact"/>
    <property type="match status" value="1"/>
</dbReference>
<keyword evidence="7 9" id="KW-0811">Translocation</keyword>
<reference evidence="10" key="1">
    <citation type="submission" date="2008-12" db="EMBL/GenBank/DDBJ databases">
        <title>Complete sequence of Chloroflexus aggregans DSM 9485.</title>
        <authorList>
            <consortium name="US DOE Joint Genome Institute"/>
            <person name="Lucas S."/>
            <person name="Copeland A."/>
            <person name="Lapidus A."/>
            <person name="Glavina del Rio T."/>
            <person name="Dalin E."/>
            <person name="Tice H."/>
            <person name="Pitluck S."/>
            <person name="Foster B."/>
            <person name="Larimer F."/>
            <person name="Land M."/>
            <person name="Hauser L."/>
            <person name="Kyrpides N."/>
            <person name="Mikhailova N."/>
            <person name="Bryant D."/>
            <person name="Richardson P."/>
        </authorList>
    </citation>
    <scope>NUCLEOTIDE SEQUENCE</scope>
    <source>
        <strain evidence="10">DSM 9485</strain>
    </source>
</reference>
<evidence type="ECO:0000256" key="3">
    <source>
        <dbReference type="ARBA" id="ARBA00022475"/>
    </source>
</evidence>
<evidence type="ECO:0000256" key="2">
    <source>
        <dbReference type="ARBA" id="ARBA00022448"/>
    </source>
</evidence>
<dbReference type="GO" id="GO:0006605">
    <property type="term" value="P:protein targeting"/>
    <property type="evidence" value="ECO:0007669"/>
    <property type="project" value="UniProtKB-UniRule"/>
</dbReference>
<keyword evidence="4 9" id="KW-0812">Transmembrane</keyword>
<evidence type="ECO:0000256" key="8">
    <source>
        <dbReference type="ARBA" id="ARBA00023136"/>
    </source>
</evidence>
<dbReference type="GO" id="GO:0005886">
    <property type="term" value="C:plasma membrane"/>
    <property type="evidence" value="ECO:0007669"/>
    <property type="project" value="UniProtKB-SubCell"/>
</dbReference>
<comment type="function">
    <text evidence="9">Essential subunit of the Sec protein translocation channel SecYEG. Clamps together the 2 halves of SecY. May contact the channel plug during translocation.</text>
</comment>
<sequence>MAVAKDTERDIQENILVRTFRETRSELRQVVWPSREETIRLTVLVVSVSIVIGLLLFIGDTIFTFLYTSLVSLVQ</sequence>
<evidence type="ECO:0000256" key="4">
    <source>
        <dbReference type="ARBA" id="ARBA00022692"/>
    </source>
</evidence>
<proteinExistence type="inferred from homology"/>
<dbReference type="GO" id="GO:0008320">
    <property type="term" value="F:protein transmembrane transporter activity"/>
    <property type="evidence" value="ECO:0007669"/>
    <property type="project" value="UniProtKB-UniRule"/>
</dbReference>
<dbReference type="KEGG" id="cag:Cagg_1478"/>
<keyword evidence="11" id="KW-1185">Reference proteome</keyword>
<dbReference type="Gene3D" id="1.20.5.1030">
    <property type="entry name" value="Preprotein translocase secy subunit"/>
    <property type="match status" value="1"/>
</dbReference>
<keyword evidence="2 9" id="KW-0813">Transport</keyword>
<dbReference type="RefSeq" id="WP_015940242.1">
    <property type="nucleotide sequence ID" value="NC_011831.1"/>
</dbReference>
<evidence type="ECO:0000256" key="9">
    <source>
        <dbReference type="HAMAP-Rule" id="MF_00422"/>
    </source>
</evidence>
<evidence type="ECO:0000256" key="5">
    <source>
        <dbReference type="ARBA" id="ARBA00022927"/>
    </source>
</evidence>
<keyword evidence="6 9" id="KW-1133">Transmembrane helix</keyword>
<feature type="transmembrane region" description="Helical" evidence="9">
    <location>
        <begin position="41"/>
        <end position="67"/>
    </location>
</feature>
<organism evidence="10 11">
    <name type="scientific">Chloroflexus aggregans (strain MD-66 / DSM 9485)</name>
    <dbReference type="NCBI Taxonomy" id="326427"/>
    <lineage>
        <taxon>Bacteria</taxon>
        <taxon>Bacillati</taxon>
        <taxon>Chloroflexota</taxon>
        <taxon>Chloroflexia</taxon>
        <taxon>Chloroflexales</taxon>
        <taxon>Chloroflexineae</taxon>
        <taxon>Chloroflexaceae</taxon>
        <taxon>Chloroflexus</taxon>
    </lineage>
</organism>
<evidence type="ECO:0000256" key="7">
    <source>
        <dbReference type="ARBA" id="ARBA00023010"/>
    </source>
</evidence>
<dbReference type="PANTHER" id="PTHR33910">
    <property type="entry name" value="PROTEIN TRANSLOCASE SUBUNIT SECE"/>
    <property type="match status" value="1"/>
</dbReference>
<evidence type="ECO:0000256" key="6">
    <source>
        <dbReference type="ARBA" id="ARBA00022989"/>
    </source>
</evidence>